<evidence type="ECO:0000256" key="3">
    <source>
        <dbReference type="ARBA" id="ARBA00022729"/>
    </source>
</evidence>
<dbReference type="EMBL" id="CP021383">
    <property type="protein sequence ID" value="ARU51856.1"/>
    <property type="molecule type" value="Genomic_DNA"/>
</dbReference>
<gene>
    <name evidence="8" type="ORF">CBR64_10515</name>
</gene>
<feature type="region of interest" description="Disordered" evidence="5">
    <location>
        <begin position="124"/>
        <end position="153"/>
    </location>
</feature>
<accession>A0A1Y0HWH6</accession>
<evidence type="ECO:0000256" key="2">
    <source>
        <dbReference type="ARBA" id="ARBA00022525"/>
    </source>
</evidence>
<keyword evidence="6" id="KW-0812">Transmembrane</keyword>
<evidence type="ECO:0000256" key="1">
    <source>
        <dbReference type="ARBA" id="ARBA00022512"/>
    </source>
</evidence>
<keyword evidence="2" id="KW-0964">Secreted</keyword>
<dbReference type="InterPro" id="IPR019931">
    <property type="entry name" value="LPXTG_anchor"/>
</dbReference>
<keyword evidence="4" id="KW-0572">Peptidoglycan-anchor</keyword>
<dbReference type="OrthoDB" id="134475at2"/>
<protein>
    <recommendedName>
        <fullName evidence="7">Gram-positive cocci surface proteins LPxTG domain-containing protein</fullName>
    </recommendedName>
</protein>
<feature type="region of interest" description="Disordered" evidence="5">
    <location>
        <begin position="1416"/>
        <end position="1456"/>
    </location>
</feature>
<dbReference type="RefSeq" id="WP_087470875.1">
    <property type="nucleotide sequence ID" value="NZ_CP021383.1"/>
</dbReference>
<evidence type="ECO:0000313" key="8">
    <source>
        <dbReference type="EMBL" id="ARU51856.1"/>
    </source>
</evidence>
<evidence type="ECO:0000313" key="9">
    <source>
        <dbReference type="Proteomes" id="UP000196228"/>
    </source>
</evidence>
<reference evidence="8 9" key="1">
    <citation type="submission" date="2017-05" db="EMBL/GenBank/DDBJ databases">
        <authorList>
            <person name="Song R."/>
            <person name="Chenine A.L."/>
            <person name="Ruprecht R.M."/>
        </authorList>
    </citation>
    <scope>NUCLEOTIDE SEQUENCE [LARGE SCALE GENOMIC DNA]</scope>
    <source>
        <strain evidence="8 9">PSBB019</strain>
    </source>
</reference>
<evidence type="ECO:0000256" key="4">
    <source>
        <dbReference type="ARBA" id="ARBA00023088"/>
    </source>
</evidence>
<dbReference type="PROSITE" id="PS50847">
    <property type="entry name" value="GRAM_POS_ANCHORING"/>
    <property type="match status" value="1"/>
</dbReference>
<dbReference type="KEGG" id="cceu:CBR64_10515"/>
<feature type="region of interest" description="Disordered" evidence="5">
    <location>
        <begin position="1"/>
        <end position="20"/>
    </location>
</feature>
<evidence type="ECO:0000256" key="5">
    <source>
        <dbReference type="SAM" id="MobiDB-lite"/>
    </source>
</evidence>
<dbReference type="Gene3D" id="2.60.40.1140">
    <property type="entry name" value="Collagen-binding surface protein Cna, B-type domain"/>
    <property type="match status" value="1"/>
</dbReference>
<proteinExistence type="predicted"/>
<dbReference type="InterPro" id="IPR055371">
    <property type="entry name" value="SpaA_PFL_dom_4"/>
</dbReference>
<feature type="compositionally biased region" description="Polar residues" evidence="5">
    <location>
        <begin position="124"/>
        <end position="144"/>
    </location>
</feature>
<evidence type="ECO:0000259" key="7">
    <source>
        <dbReference type="PROSITE" id="PS50847"/>
    </source>
</evidence>
<feature type="region of interest" description="Disordered" evidence="5">
    <location>
        <begin position="46"/>
        <end position="76"/>
    </location>
</feature>
<sequence length="1485" mass="151445">MTSTTGVAHGRRRPPPGPGARRLLAGLAATLLLGVVLVPLTPPPTADAATLEPSGLQTGMEIDGTSGSGNPPETFNWDDFLTGVQPDGAFTFTPTGPYTTPQGFESSGIVQASFAWDNGSLVESCNANPDQTGAPPSQSPSTNPWRPGPANPNAKGDLCSTAYGLEYVVDGDGERHAILYGYWTRYVGAGEVSVFQHLEGPGPGRCDDVLLEFNYASSGTTAAVQRWAPTAGDGCANPLGPGTWAPDPGSVDFDWAVGVRSEGPPLTNQPQDTFGEFAIDLNTAGVLAPSACATYEVSAMLTRTGNSPNANIQDFADHAPDRMSIANCGALTVTKATVPQSADTGARFGFAVASDSGPVQPGPPPVPTVSGTLASGETVRFDDVLFGSGFSLTETDVPPPWDLQSVVCTAVPPGGGPPEQFVLDDPADRFPVRPLSTTDCVITNAAAVVTVTKQTDPDGSPQAFSFEATGQAGFTLHDGESVSFPVPAGVPFTVAEQATPGWLPPGIACSVPSTPTEQAVTVTPVAGQNIECTFTNTQLGTVIVSKEAHGVDGRTFDFTSDLPANEDFSITVEQGDGTLYEHTIEGVPAGTYTIEELTDDELPATRLADLACTYGGEDHSADPEGRTIDLTVLPGETVRCFFTNVTPGSIAVVKRTVPVEYEQDFDFVFAPADGAPTPFVLSGSSTPPNVALRSFEGLDQGAYTITEPADVPGWSLQGGSLECNADFWSPTADGRGVTVDLPDGGVIVCFFTNVAAPASLTLTKTVAGADPAFAWAVDVELVAPDGTVDGRTATTAAPTVAWGELVPGVLYTVREAGEPPPGWTRGEVTCDGLTDADPATPGFQLEATPGQAVACAVENTVAPSSISVAKVATGIGGDLPWSFDVAIDPVPAGETSPQTASGTGQAAGLVTWSGLVPGTAYSITEAQVPGWTAVEVACTGVTDTDLDVPGIQFVAPVGLDLACTLTNTAVQGSGTLTKTSLGGDGTFEFVLTDLDGAVDPITVPVTTVDGTVTLGLPQIVPGVRYSFVESDGPGWVEGALTCVVTPAGGGEPFPLADLSDFSIGPGDVAACTAENARHGTIVVTKVVDGADGEFDFTGDWQEPEEFSIGTEGGVGTATFEDVAPGSYVVTEVPQDGFENTALTCVDGDPDGTGSEASAGVGTIALDPGETVVCTYTNTPWGTLVVDKVTEPAGSEQEFGLEWAPEGGEPTPFTLTDGDEPFSPGPLAPGTYTVTETATPGWTLADLVCVGSSGSTTVDGATATVDVLPGETVLCTFTNERPTALDVAKSVVEGPDLVEPGVFRIAYEVVVSSTAGVERTYDLVDRLAFGSGIVVRDASVESLDGLPVAADWDGVDQPTVTSGATLAAGATHRFRVTVVAQVPAGVVPDALLCDPAGTTAGGFLNTVGVVGEDGATESEAAACAPAPEPPAPPQPPGPPAPGPSVPPVSDRPLPATGADTGWLLGAAALLLLAGGGLLVVRRVRRS</sequence>
<keyword evidence="3" id="KW-0732">Signal</keyword>
<feature type="domain" description="Gram-positive cocci surface proteins LPxTG" evidence="7">
    <location>
        <begin position="1452"/>
        <end position="1485"/>
    </location>
</feature>
<keyword evidence="6" id="KW-0472">Membrane</keyword>
<organism evidence="8 9">
    <name type="scientific">Cellulosimicrobium cellulans</name>
    <name type="common">Arthrobacter luteus</name>
    <dbReference type="NCBI Taxonomy" id="1710"/>
    <lineage>
        <taxon>Bacteria</taxon>
        <taxon>Bacillati</taxon>
        <taxon>Actinomycetota</taxon>
        <taxon>Actinomycetes</taxon>
        <taxon>Micrococcales</taxon>
        <taxon>Promicromonosporaceae</taxon>
        <taxon>Cellulosimicrobium</taxon>
    </lineage>
</organism>
<dbReference type="Pfam" id="PF24514">
    <property type="entry name" value="SpaA_4"/>
    <property type="match status" value="6"/>
</dbReference>
<keyword evidence="6" id="KW-1133">Transmembrane helix</keyword>
<feature type="transmembrane region" description="Helical" evidence="6">
    <location>
        <begin position="1460"/>
        <end position="1479"/>
    </location>
</feature>
<dbReference type="Proteomes" id="UP000196228">
    <property type="component" value="Chromosome"/>
</dbReference>
<name>A0A1Y0HWH6_CELCE</name>
<feature type="compositionally biased region" description="Pro residues" evidence="5">
    <location>
        <begin position="1425"/>
        <end position="1445"/>
    </location>
</feature>
<keyword evidence="1" id="KW-0134">Cell wall</keyword>
<dbReference type="NCBIfam" id="TIGR01167">
    <property type="entry name" value="LPXTG_anchor"/>
    <property type="match status" value="1"/>
</dbReference>
<evidence type="ECO:0000256" key="6">
    <source>
        <dbReference type="SAM" id="Phobius"/>
    </source>
</evidence>